<dbReference type="Gene3D" id="3.40.190.10">
    <property type="entry name" value="Periplasmic binding protein-like II"/>
    <property type="match status" value="2"/>
</dbReference>
<evidence type="ECO:0000313" key="4">
    <source>
        <dbReference type="Proteomes" id="UP000886887"/>
    </source>
</evidence>
<comment type="caution">
    <text evidence="3">The sequence shown here is derived from an EMBL/GenBank/DDBJ whole genome shotgun (WGS) entry which is preliminary data.</text>
</comment>
<reference evidence="3" key="1">
    <citation type="submission" date="2020-10" db="EMBL/GenBank/DDBJ databases">
        <authorList>
            <person name="Gilroy R."/>
        </authorList>
    </citation>
    <scope>NUCLEOTIDE SEQUENCE</scope>
    <source>
        <strain evidence="3">ChiSxjej2B14-6234</strain>
    </source>
</reference>
<gene>
    <name evidence="3" type="ORF">IAB73_08895</name>
</gene>
<dbReference type="Pfam" id="PF13343">
    <property type="entry name" value="SBP_bac_6"/>
    <property type="match status" value="1"/>
</dbReference>
<dbReference type="GO" id="GO:0015888">
    <property type="term" value="P:thiamine transport"/>
    <property type="evidence" value="ECO:0007669"/>
    <property type="project" value="TreeGrafter"/>
</dbReference>
<dbReference type="GO" id="GO:0030976">
    <property type="term" value="F:thiamine pyrophosphate binding"/>
    <property type="evidence" value="ECO:0007669"/>
    <property type="project" value="TreeGrafter"/>
</dbReference>
<dbReference type="GO" id="GO:0030975">
    <property type="term" value="F:thiamine binding"/>
    <property type="evidence" value="ECO:0007669"/>
    <property type="project" value="TreeGrafter"/>
</dbReference>
<dbReference type="Proteomes" id="UP000886887">
    <property type="component" value="Unassembled WGS sequence"/>
</dbReference>
<evidence type="ECO:0000256" key="2">
    <source>
        <dbReference type="SAM" id="SignalP"/>
    </source>
</evidence>
<organism evidence="3 4">
    <name type="scientific">Candidatus Onthenecus intestinigallinarum</name>
    <dbReference type="NCBI Taxonomy" id="2840875"/>
    <lineage>
        <taxon>Bacteria</taxon>
        <taxon>Bacillati</taxon>
        <taxon>Bacillota</taxon>
        <taxon>Clostridia</taxon>
        <taxon>Eubacteriales</taxon>
        <taxon>Candidatus Onthenecus</taxon>
    </lineage>
</organism>
<dbReference type="SUPFAM" id="SSF53850">
    <property type="entry name" value="Periplasmic binding protein-like II"/>
    <property type="match status" value="1"/>
</dbReference>
<protein>
    <submittedName>
        <fullName evidence="3">ABC transporter substrate-binding protein</fullName>
    </submittedName>
</protein>
<feature type="chain" id="PRO_5038547555" evidence="2">
    <location>
        <begin position="24"/>
        <end position="341"/>
    </location>
</feature>
<evidence type="ECO:0000256" key="1">
    <source>
        <dbReference type="ARBA" id="ARBA00022729"/>
    </source>
</evidence>
<dbReference type="GO" id="GO:0030288">
    <property type="term" value="C:outer membrane-bounded periplasmic space"/>
    <property type="evidence" value="ECO:0007669"/>
    <property type="project" value="TreeGrafter"/>
</dbReference>
<accession>A0A9D1CR86</accession>
<proteinExistence type="predicted"/>
<reference evidence="3" key="2">
    <citation type="journal article" date="2021" name="PeerJ">
        <title>Extensive microbial diversity within the chicken gut microbiome revealed by metagenomics and culture.</title>
        <authorList>
            <person name="Gilroy R."/>
            <person name="Ravi A."/>
            <person name="Getino M."/>
            <person name="Pursley I."/>
            <person name="Horton D.L."/>
            <person name="Alikhan N.F."/>
            <person name="Baker D."/>
            <person name="Gharbi K."/>
            <person name="Hall N."/>
            <person name="Watson M."/>
            <person name="Adriaenssens E.M."/>
            <person name="Foster-Nyarko E."/>
            <person name="Jarju S."/>
            <person name="Secka A."/>
            <person name="Antonio M."/>
            <person name="Oren A."/>
            <person name="Chaudhuri R.R."/>
            <person name="La Ragione R."/>
            <person name="Hildebrand F."/>
            <person name="Pallen M.J."/>
        </authorList>
    </citation>
    <scope>NUCLEOTIDE SEQUENCE</scope>
    <source>
        <strain evidence="3">ChiSxjej2B14-6234</strain>
    </source>
</reference>
<dbReference type="AlphaFoldDB" id="A0A9D1CR86"/>
<evidence type="ECO:0000313" key="3">
    <source>
        <dbReference type="EMBL" id="HIQ72307.1"/>
    </source>
</evidence>
<keyword evidence="1 2" id="KW-0732">Signal</keyword>
<dbReference type="EMBL" id="DVFJ01000032">
    <property type="protein sequence ID" value="HIQ72307.1"/>
    <property type="molecule type" value="Genomic_DNA"/>
</dbReference>
<dbReference type="CDD" id="cd13547">
    <property type="entry name" value="PBP2_Fbp_like_2"/>
    <property type="match status" value="1"/>
</dbReference>
<name>A0A9D1CR86_9FIRM</name>
<feature type="signal peptide" evidence="2">
    <location>
        <begin position="1"/>
        <end position="23"/>
    </location>
</feature>
<sequence>MKKFLALILVAMMLCTFGTSALAVNEDITGDVMIYTSMYQFVIDMMTEALKEEFPNLNVEMFYGGTGTLQTKLAGEMETGTLGCDMMLVAEPAYSLELKEGGWLEPMEADAEKLRFPYDEEGYWYPVRVCNMVLAYNPELYDAEDLPKTFYDFAFDPEMKGMISMGNPLTSGTTMAAVSTLSDKYGYEYFTALGENDVMIESGSTALAKLQTGECKQIMILEESVLKIRKEEGSQLACIYPEDGNIMIPSTVMTVAEDRSANMNIEACQAITDWLLSEEGQKYVLEGYMHSVFAGMEEVPYDSISTDDLIETDMGVDWVRCYTMRDEIRTEFQERVTIPEE</sequence>
<dbReference type="PANTHER" id="PTHR30006:SF2">
    <property type="entry name" value="ABC TRANSPORTER SUBSTRATE-BINDING PROTEIN"/>
    <property type="match status" value="1"/>
</dbReference>
<dbReference type="PANTHER" id="PTHR30006">
    <property type="entry name" value="THIAMINE-BINDING PERIPLASMIC PROTEIN-RELATED"/>
    <property type="match status" value="1"/>
</dbReference>